<comment type="caution">
    <text evidence="1">The sequence shown here is derived from an EMBL/GenBank/DDBJ whole genome shotgun (WGS) entry which is preliminary data.</text>
</comment>
<protein>
    <submittedName>
        <fullName evidence="1">Uncharacterized protein</fullName>
    </submittedName>
</protein>
<dbReference type="AlphaFoldDB" id="A0A8S9SEM6"/>
<evidence type="ECO:0000313" key="2">
    <source>
        <dbReference type="Proteomes" id="UP000712600"/>
    </source>
</evidence>
<proteinExistence type="predicted"/>
<sequence>MLASLYLKLRLSFPHSPSLLSYCPQPSSFLLSLCAIGRTACRHSSQPVFLSILCADARIFPLSHLCSSALGKPWPETSLWPFVGRC</sequence>
<name>A0A8S9SEM6_BRACR</name>
<dbReference type="EMBL" id="QGKX02000004">
    <property type="protein sequence ID" value="KAF3599871.1"/>
    <property type="molecule type" value="Genomic_DNA"/>
</dbReference>
<gene>
    <name evidence="1" type="ORF">F2Q69_00033575</name>
</gene>
<evidence type="ECO:0000313" key="1">
    <source>
        <dbReference type="EMBL" id="KAF3599871.1"/>
    </source>
</evidence>
<dbReference type="Proteomes" id="UP000712600">
    <property type="component" value="Unassembled WGS sequence"/>
</dbReference>
<accession>A0A8S9SEM6</accession>
<organism evidence="1 2">
    <name type="scientific">Brassica cretica</name>
    <name type="common">Mustard</name>
    <dbReference type="NCBI Taxonomy" id="69181"/>
    <lineage>
        <taxon>Eukaryota</taxon>
        <taxon>Viridiplantae</taxon>
        <taxon>Streptophyta</taxon>
        <taxon>Embryophyta</taxon>
        <taxon>Tracheophyta</taxon>
        <taxon>Spermatophyta</taxon>
        <taxon>Magnoliopsida</taxon>
        <taxon>eudicotyledons</taxon>
        <taxon>Gunneridae</taxon>
        <taxon>Pentapetalae</taxon>
        <taxon>rosids</taxon>
        <taxon>malvids</taxon>
        <taxon>Brassicales</taxon>
        <taxon>Brassicaceae</taxon>
        <taxon>Brassiceae</taxon>
        <taxon>Brassica</taxon>
    </lineage>
</organism>
<reference evidence="1" key="1">
    <citation type="submission" date="2019-12" db="EMBL/GenBank/DDBJ databases">
        <title>Genome sequencing and annotation of Brassica cretica.</title>
        <authorList>
            <person name="Studholme D.J."/>
            <person name="Sarris P."/>
        </authorList>
    </citation>
    <scope>NUCLEOTIDE SEQUENCE</scope>
    <source>
        <strain evidence="1">PFS-109/04</strain>
        <tissue evidence="1">Leaf</tissue>
    </source>
</reference>